<dbReference type="EMBL" id="FNZQ01000006">
    <property type="protein sequence ID" value="SEL53634.1"/>
    <property type="molecule type" value="Genomic_DNA"/>
</dbReference>
<protein>
    <submittedName>
        <fullName evidence="1">Uncharacterized protein</fullName>
    </submittedName>
</protein>
<dbReference type="Proteomes" id="UP000199283">
    <property type="component" value="Unassembled WGS sequence"/>
</dbReference>
<evidence type="ECO:0000313" key="2">
    <source>
        <dbReference type="Proteomes" id="UP000199283"/>
    </source>
</evidence>
<reference evidence="1 2" key="1">
    <citation type="submission" date="2016-10" db="EMBL/GenBank/DDBJ databases">
        <authorList>
            <person name="de Groot N.N."/>
        </authorList>
    </citation>
    <scope>NUCLEOTIDE SEQUENCE [LARGE SCALE GENOMIC DNA]</scope>
    <source>
        <strain evidence="1 2">DSM 14858</strain>
    </source>
</reference>
<keyword evidence="2" id="KW-1185">Reference proteome</keyword>
<organism evidence="1 2">
    <name type="scientific">Jannaschia helgolandensis</name>
    <dbReference type="NCBI Taxonomy" id="188906"/>
    <lineage>
        <taxon>Bacteria</taxon>
        <taxon>Pseudomonadati</taxon>
        <taxon>Pseudomonadota</taxon>
        <taxon>Alphaproteobacteria</taxon>
        <taxon>Rhodobacterales</taxon>
        <taxon>Roseobacteraceae</taxon>
        <taxon>Jannaschia</taxon>
    </lineage>
</organism>
<accession>A0A1H7R130</accession>
<dbReference type="RefSeq" id="WP_175495901.1">
    <property type="nucleotide sequence ID" value="NZ_FNZQ01000006.1"/>
</dbReference>
<sequence>MFETHISTTYDEAFARARRERSEAFRVLLSFFRLPRRNALRLTTTT</sequence>
<proteinExistence type="predicted"/>
<gene>
    <name evidence="1" type="ORF">SAMN04488526_2889</name>
</gene>
<evidence type="ECO:0000313" key="1">
    <source>
        <dbReference type="EMBL" id="SEL53634.1"/>
    </source>
</evidence>
<name>A0A1H7R130_9RHOB</name>
<dbReference type="AlphaFoldDB" id="A0A1H7R130"/>